<keyword evidence="3" id="KW-1185">Reference proteome</keyword>
<evidence type="ECO:0000256" key="1">
    <source>
        <dbReference type="SAM" id="Phobius"/>
    </source>
</evidence>
<evidence type="ECO:0000313" key="3">
    <source>
        <dbReference type="Proteomes" id="UP000192366"/>
    </source>
</evidence>
<protein>
    <submittedName>
        <fullName evidence="2">Carbon monoxide dehydrogenase</fullName>
    </submittedName>
</protein>
<dbReference type="PANTHER" id="PTHR38588:SF1">
    <property type="entry name" value="BLL0334 PROTEIN"/>
    <property type="match status" value="1"/>
</dbReference>
<keyword evidence="1" id="KW-0472">Membrane</keyword>
<dbReference type="Proteomes" id="UP000192366">
    <property type="component" value="Unassembled WGS sequence"/>
</dbReference>
<dbReference type="SUPFAM" id="SSF55961">
    <property type="entry name" value="Bet v1-like"/>
    <property type="match status" value="1"/>
</dbReference>
<organism evidence="2 3">
    <name type="scientific">Mycolicibacterium bacteremicum</name>
    <name type="common">Mycobacterium bacteremicum</name>
    <dbReference type="NCBI Taxonomy" id="564198"/>
    <lineage>
        <taxon>Bacteria</taxon>
        <taxon>Bacillati</taxon>
        <taxon>Actinomycetota</taxon>
        <taxon>Actinomycetes</taxon>
        <taxon>Mycobacteriales</taxon>
        <taxon>Mycobacteriaceae</taxon>
        <taxon>Mycolicibacterium</taxon>
    </lineage>
</organism>
<feature type="transmembrane region" description="Helical" evidence="1">
    <location>
        <begin position="176"/>
        <end position="198"/>
    </location>
</feature>
<comment type="caution">
    <text evidence="2">The sequence shown here is derived from an EMBL/GenBank/DDBJ whole genome shotgun (WGS) entry which is preliminary data.</text>
</comment>
<reference evidence="2 3" key="1">
    <citation type="submission" date="2017-02" db="EMBL/GenBank/DDBJ databases">
        <title>The new phylogeny of genus Mycobacterium.</title>
        <authorList>
            <person name="Tortoli E."/>
            <person name="Trovato A."/>
            <person name="Cirillo D.M."/>
        </authorList>
    </citation>
    <scope>NUCLEOTIDE SEQUENCE [LARGE SCALE GENOMIC DNA]</scope>
    <source>
        <strain evidence="2 3">DSM 45578</strain>
    </source>
</reference>
<dbReference type="RefSeq" id="WP_083061536.1">
    <property type="nucleotide sequence ID" value="NZ_JACKVM010000001.1"/>
</dbReference>
<dbReference type="EMBL" id="MVHJ01000032">
    <property type="protein sequence ID" value="ORA02235.1"/>
    <property type="molecule type" value="Genomic_DNA"/>
</dbReference>
<keyword evidence="1" id="KW-1133">Transmembrane helix</keyword>
<dbReference type="STRING" id="564198.BST17_24690"/>
<sequence length="201" mass="20363">MQLVNEFTVDASLDSTWSALTDIPRMASCIPGAEIESIDGADFDGKVAVKVGPVGLTLQGKGTVVSQDDGAHTMVVRGAARDRKGQGSAEATISIAAHEDSGRTAVVVTTDLDLGGRIAQFGSGVISQVSGRIIKQFVSRLDTMIAAPGSTGGAPADLRVRAAPATRARIAVPAGFAQLGATALAGVALGIAVGRAVYAHR</sequence>
<keyword evidence="1" id="KW-0812">Transmembrane</keyword>
<dbReference type="AlphaFoldDB" id="A0A1W9YQ94"/>
<accession>A0A1W9YQ94</accession>
<name>A0A1W9YQ94_MYCBA</name>
<evidence type="ECO:0000313" key="2">
    <source>
        <dbReference type="EMBL" id="ORA02235.1"/>
    </source>
</evidence>
<proteinExistence type="predicted"/>
<dbReference type="Gene3D" id="3.30.530.20">
    <property type="match status" value="1"/>
</dbReference>
<dbReference type="Pfam" id="PF06240">
    <property type="entry name" value="COXG"/>
    <property type="match status" value="1"/>
</dbReference>
<gene>
    <name evidence="2" type="ORF">BST17_24690</name>
</gene>
<dbReference type="InterPro" id="IPR023393">
    <property type="entry name" value="START-like_dom_sf"/>
</dbReference>
<dbReference type="OrthoDB" id="9808623at2"/>
<dbReference type="PANTHER" id="PTHR38588">
    <property type="entry name" value="BLL0334 PROTEIN"/>
    <property type="match status" value="1"/>
</dbReference>
<dbReference type="InterPro" id="IPR010419">
    <property type="entry name" value="CO_DH_gsu"/>
</dbReference>
<dbReference type="CDD" id="cd07823">
    <property type="entry name" value="SRPBCC_5"/>
    <property type="match status" value="1"/>
</dbReference>